<protein>
    <submittedName>
        <fullName evidence="2">Uncharacterized protein</fullName>
    </submittedName>
</protein>
<dbReference type="PANTHER" id="PTHR35395:SF1">
    <property type="entry name" value="DUF6536 DOMAIN-CONTAINING PROTEIN"/>
    <property type="match status" value="1"/>
</dbReference>
<accession>A0A6A6ZNB0</accession>
<organism evidence="2 3">
    <name type="scientific">Ophiobolus disseminans</name>
    <dbReference type="NCBI Taxonomy" id="1469910"/>
    <lineage>
        <taxon>Eukaryota</taxon>
        <taxon>Fungi</taxon>
        <taxon>Dikarya</taxon>
        <taxon>Ascomycota</taxon>
        <taxon>Pezizomycotina</taxon>
        <taxon>Dothideomycetes</taxon>
        <taxon>Pleosporomycetidae</taxon>
        <taxon>Pleosporales</taxon>
        <taxon>Pleosporineae</taxon>
        <taxon>Phaeosphaeriaceae</taxon>
        <taxon>Ophiobolus</taxon>
    </lineage>
</organism>
<proteinExistence type="predicted"/>
<dbReference type="EMBL" id="MU006235">
    <property type="protein sequence ID" value="KAF2822149.1"/>
    <property type="molecule type" value="Genomic_DNA"/>
</dbReference>
<keyword evidence="1" id="KW-0472">Membrane</keyword>
<dbReference type="PANTHER" id="PTHR35395">
    <property type="entry name" value="DUF6536 DOMAIN-CONTAINING PROTEIN"/>
    <property type="match status" value="1"/>
</dbReference>
<reference evidence="2" key="1">
    <citation type="journal article" date="2020" name="Stud. Mycol.">
        <title>101 Dothideomycetes genomes: a test case for predicting lifestyles and emergence of pathogens.</title>
        <authorList>
            <person name="Haridas S."/>
            <person name="Albert R."/>
            <person name="Binder M."/>
            <person name="Bloem J."/>
            <person name="Labutti K."/>
            <person name="Salamov A."/>
            <person name="Andreopoulos B."/>
            <person name="Baker S."/>
            <person name="Barry K."/>
            <person name="Bills G."/>
            <person name="Bluhm B."/>
            <person name="Cannon C."/>
            <person name="Castanera R."/>
            <person name="Culley D."/>
            <person name="Daum C."/>
            <person name="Ezra D."/>
            <person name="Gonzalez J."/>
            <person name="Henrissat B."/>
            <person name="Kuo A."/>
            <person name="Liang C."/>
            <person name="Lipzen A."/>
            <person name="Lutzoni F."/>
            <person name="Magnuson J."/>
            <person name="Mondo S."/>
            <person name="Nolan M."/>
            <person name="Ohm R."/>
            <person name="Pangilinan J."/>
            <person name="Park H.-J."/>
            <person name="Ramirez L."/>
            <person name="Alfaro M."/>
            <person name="Sun H."/>
            <person name="Tritt A."/>
            <person name="Yoshinaga Y."/>
            <person name="Zwiers L.-H."/>
            <person name="Turgeon B."/>
            <person name="Goodwin S."/>
            <person name="Spatafora J."/>
            <person name="Crous P."/>
            <person name="Grigoriev I."/>
        </authorList>
    </citation>
    <scope>NUCLEOTIDE SEQUENCE</scope>
    <source>
        <strain evidence="2">CBS 113818</strain>
    </source>
</reference>
<keyword evidence="1" id="KW-1133">Transmembrane helix</keyword>
<dbReference type="AlphaFoldDB" id="A0A6A6ZNB0"/>
<keyword evidence="1" id="KW-0812">Transmembrane</keyword>
<evidence type="ECO:0000313" key="2">
    <source>
        <dbReference type="EMBL" id="KAF2822149.1"/>
    </source>
</evidence>
<name>A0A6A6ZNB0_9PLEO</name>
<sequence length="258" mass="29013">MVTANRTLPFRANSPIDYTTKLADLHRHSAMQDQTLSNLTSRDCISRYMQGYNNASDVILVTPVGPAVGNNNSLLTAGWRTDAYDPGWPLLCGNLPRALCRRPGSSGRSDAADQWAIEGHHIDYCLSRTRSVDDKCSLVVVFPVMLVVILCNICKCICIYYTTWLFASGQDAPLTTVGDAAVSFLKRKDHTTKSICLADRNNIDQLWGHKADAQPKPQEWKHKRTRLWRIASKRSWLTTLIWYVSYVGFPLTLITHEA</sequence>
<feature type="transmembrane region" description="Helical" evidence="1">
    <location>
        <begin position="236"/>
        <end position="255"/>
    </location>
</feature>
<dbReference type="Proteomes" id="UP000799424">
    <property type="component" value="Unassembled WGS sequence"/>
</dbReference>
<feature type="transmembrane region" description="Helical" evidence="1">
    <location>
        <begin position="138"/>
        <end position="161"/>
    </location>
</feature>
<keyword evidence="3" id="KW-1185">Reference proteome</keyword>
<gene>
    <name evidence="2" type="ORF">CC86DRAFT_96378</name>
</gene>
<evidence type="ECO:0000256" key="1">
    <source>
        <dbReference type="SAM" id="Phobius"/>
    </source>
</evidence>
<evidence type="ECO:0000313" key="3">
    <source>
        <dbReference type="Proteomes" id="UP000799424"/>
    </source>
</evidence>